<feature type="domain" description="Schizont-infected cell agglutination extracellular alpha" evidence="3">
    <location>
        <begin position="3"/>
        <end position="148"/>
    </location>
</feature>
<feature type="compositionally biased region" description="Basic residues" evidence="1">
    <location>
        <begin position="719"/>
        <end position="732"/>
    </location>
</feature>
<dbReference type="VEuPathDB" id="PlasmoDB:PCOAH_00019240"/>
<feature type="region of interest" description="Disordered" evidence="1">
    <location>
        <begin position="709"/>
        <end position="733"/>
    </location>
</feature>
<dbReference type="GeneID" id="30908650"/>
<dbReference type="Pfam" id="PF12887">
    <property type="entry name" value="SICA_alpha"/>
    <property type="match status" value="1"/>
</dbReference>
<reference evidence="5" key="1">
    <citation type="submission" date="2016-06" db="EMBL/GenBank/DDBJ databases">
        <title>First high quality genome sequence of Plasmodium coatneyi using continuous long reads from single molecule, real-time sequencing.</title>
        <authorList>
            <person name="Chien J.-T."/>
            <person name="Pakala S.B."/>
            <person name="Geraldo J.A."/>
            <person name="Lapp S.A."/>
            <person name="Barnwell J.W."/>
            <person name="Kissinger J.C."/>
            <person name="Galinski M.R."/>
            <person name="Humphrey J.C."/>
        </authorList>
    </citation>
    <scope>NUCLEOTIDE SEQUENCE [LARGE SCALE GENOMIC DNA]</scope>
    <source>
        <strain evidence="5">Hackeri</strain>
    </source>
</reference>
<protein>
    <recommendedName>
        <fullName evidence="6">SICA antigen</fullName>
    </recommendedName>
</protein>
<sequence>MWDDMKKEWGRLRSTITRDTDPEIQRLCAQDTSGKIKIHGPEKGMCKNIMRIYYYMQGLETPTWKIPKTTSENKEDKSFFRCIVGMMALIKLFGHRACFKKYTDYAHKVSEVARKKAGLADNTKICAGMNFDQLKIGTAFIGETISGWIGDPNDFPYGDKSNMIHWDWWCNLDQQRAQKKSAKEDGERWISEEDKKRMQEIVTKNQYIPKDKIGTVLKEMEERIKEIKKKAWDKLGCIGGENGQFEEDEEDAIEEWFTEFFNHIGSDSQYYEYNEVDAIAGACDSEFDNENDEGRKKGKREFCKVFMKNLLIVSKCNNDQYPKKKCIKKGASCYYVPPCDLLKIWLMKVRMRCNMKEVEEFAFNTLDNWEKTMNKDGNYTKCDLQKYSNLFRGEKDMLPELEGIMTKRPLLGELTKVRTEEWCGAMKTHKNVPNMAGGHANTGSVEAAGRSGKDSEEIEDIKEILKNMKSRIDMEDEIKEGIKTVVEEIIKDHESKSRTQQKGPPGSQAVSRTDPTGAEDPVPHPPPPPPVLSVPTGQEAGKAEVDDICDENDASVSHTSTKSEAGSFASVSEGHYNIPNQPSCELLKKLAREQANSSSDSTTSGPGSTSTSLPGQPEDPGPGSGSQVPTETKQAGEVDTSPGTHDGHPSTPNSPNINSNPEQTSGSQGGLVFFPRQAKKTLQKSLSKQQLVDDVDDQDGPHEYTLVKERKQPRSVPTRTKRPKKRVGRRTGRPVVGRRTIIDIHLEVLDECQNGDTNLTKQDFFEILVKEFMGSEFIEEENVPEEQVPSSYSGFREGRLCSQERSSYG</sequence>
<name>A0A1B1DWX4_9APIC</name>
<evidence type="ECO:0000313" key="5">
    <source>
        <dbReference type="Proteomes" id="UP000092716"/>
    </source>
</evidence>
<dbReference type="InterPro" id="IPR024288">
    <property type="entry name" value="SICA_C"/>
</dbReference>
<evidence type="ECO:0008006" key="6">
    <source>
        <dbReference type="Google" id="ProtNLM"/>
    </source>
</evidence>
<feature type="compositionally biased region" description="Low complexity" evidence="1">
    <location>
        <begin position="597"/>
        <end position="612"/>
    </location>
</feature>
<dbReference type="EMBL" id="CP016245">
    <property type="protein sequence ID" value="ANQ07311.1"/>
    <property type="molecule type" value="Genomic_DNA"/>
</dbReference>
<feature type="compositionally biased region" description="Pro residues" evidence="1">
    <location>
        <begin position="523"/>
        <end position="532"/>
    </location>
</feature>
<dbReference type="Pfam" id="PF12879">
    <property type="entry name" value="SICA_C"/>
    <property type="match status" value="1"/>
</dbReference>
<feature type="region of interest" description="Disordered" evidence="1">
    <location>
        <begin position="782"/>
        <end position="809"/>
    </location>
</feature>
<organism evidence="4 5">
    <name type="scientific">Plasmodium coatneyi</name>
    <dbReference type="NCBI Taxonomy" id="208452"/>
    <lineage>
        <taxon>Eukaryota</taxon>
        <taxon>Sar</taxon>
        <taxon>Alveolata</taxon>
        <taxon>Apicomplexa</taxon>
        <taxon>Aconoidasida</taxon>
        <taxon>Haemosporida</taxon>
        <taxon>Plasmodiidae</taxon>
        <taxon>Plasmodium</taxon>
    </lineage>
</organism>
<evidence type="ECO:0000259" key="3">
    <source>
        <dbReference type="Pfam" id="PF12887"/>
    </source>
</evidence>
<feature type="compositionally biased region" description="Low complexity" evidence="1">
    <location>
        <begin position="649"/>
        <end position="661"/>
    </location>
</feature>
<evidence type="ECO:0000256" key="1">
    <source>
        <dbReference type="SAM" id="MobiDB-lite"/>
    </source>
</evidence>
<dbReference type="InterPro" id="IPR024290">
    <property type="entry name" value="SICA_extracell_a"/>
</dbReference>
<evidence type="ECO:0000313" key="4">
    <source>
        <dbReference type="EMBL" id="ANQ07311.1"/>
    </source>
</evidence>
<dbReference type="OrthoDB" id="447516at2759"/>
<evidence type="ECO:0000259" key="2">
    <source>
        <dbReference type="Pfam" id="PF12879"/>
    </source>
</evidence>
<dbReference type="RefSeq" id="XP_019914006.1">
    <property type="nucleotide sequence ID" value="XM_020058733.1"/>
</dbReference>
<feature type="region of interest" description="Disordered" evidence="1">
    <location>
        <begin position="493"/>
        <end position="542"/>
    </location>
</feature>
<dbReference type="AlphaFoldDB" id="A0A1B1DWX4"/>
<feature type="compositionally biased region" description="Polar residues" evidence="1">
    <location>
        <begin position="554"/>
        <end position="564"/>
    </location>
</feature>
<feature type="region of interest" description="Disordered" evidence="1">
    <location>
        <begin position="429"/>
        <end position="456"/>
    </location>
</feature>
<proteinExistence type="predicted"/>
<accession>A0A1B1DWX4</accession>
<feature type="compositionally biased region" description="Polar residues" evidence="1">
    <location>
        <begin position="498"/>
        <end position="514"/>
    </location>
</feature>
<dbReference type="Proteomes" id="UP000092716">
    <property type="component" value="Chromosome 7"/>
</dbReference>
<keyword evidence="5" id="KW-1185">Reference proteome</keyword>
<feature type="domain" description="Schizont-infected cell agglutination C-terminal" evidence="2">
    <location>
        <begin position="676"/>
        <end position="788"/>
    </location>
</feature>
<dbReference type="KEGG" id="pcot:PCOAH_00019240"/>
<gene>
    <name evidence="4" type="ORF">PCOAH_00019240</name>
</gene>
<feature type="region of interest" description="Disordered" evidence="1">
    <location>
        <begin position="554"/>
        <end position="670"/>
    </location>
</feature>